<dbReference type="InterPro" id="IPR021309">
    <property type="entry name" value="YgaP-like_TM"/>
</dbReference>
<dbReference type="Proteomes" id="UP000254889">
    <property type="component" value="Chromosome"/>
</dbReference>
<organism evidence="3 4">
    <name type="scientific">Pseudolabrys taiwanensis</name>
    <dbReference type="NCBI Taxonomy" id="331696"/>
    <lineage>
        <taxon>Bacteria</taxon>
        <taxon>Pseudomonadati</taxon>
        <taxon>Pseudomonadota</taxon>
        <taxon>Alphaproteobacteria</taxon>
        <taxon>Hyphomicrobiales</taxon>
        <taxon>Xanthobacteraceae</taxon>
        <taxon>Pseudolabrys</taxon>
    </lineage>
</organism>
<dbReference type="EMBL" id="CP031417">
    <property type="protein sequence ID" value="AXK79458.1"/>
    <property type="molecule type" value="Genomic_DNA"/>
</dbReference>
<dbReference type="OrthoDB" id="9804804at2"/>
<dbReference type="KEGG" id="ptaw:DW352_02340"/>
<keyword evidence="1" id="KW-0812">Transmembrane</keyword>
<feature type="transmembrane region" description="Helical" evidence="1">
    <location>
        <begin position="12"/>
        <end position="30"/>
    </location>
</feature>
<protein>
    <submittedName>
        <fullName evidence="3">DUF2892 domain-containing protein</fullName>
    </submittedName>
</protein>
<reference evidence="3 4" key="1">
    <citation type="submission" date="2018-07" db="EMBL/GenBank/DDBJ databases">
        <authorList>
            <person name="Quirk P.G."/>
            <person name="Krulwich T.A."/>
        </authorList>
    </citation>
    <scope>NUCLEOTIDE SEQUENCE [LARGE SCALE GENOMIC DNA]</scope>
    <source>
        <strain evidence="3 4">CC-BB4</strain>
    </source>
</reference>
<dbReference type="Pfam" id="PF11127">
    <property type="entry name" value="YgaP-like_TM"/>
    <property type="match status" value="1"/>
</dbReference>
<evidence type="ECO:0000256" key="1">
    <source>
        <dbReference type="SAM" id="Phobius"/>
    </source>
</evidence>
<evidence type="ECO:0000313" key="4">
    <source>
        <dbReference type="Proteomes" id="UP000254889"/>
    </source>
</evidence>
<keyword evidence="1" id="KW-1133">Transmembrane helix</keyword>
<evidence type="ECO:0000259" key="2">
    <source>
        <dbReference type="Pfam" id="PF11127"/>
    </source>
</evidence>
<evidence type="ECO:0000313" key="3">
    <source>
        <dbReference type="EMBL" id="AXK79458.1"/>
    </source>
</evidence>
<accession>A0A345ZRB1</accession>
<feature type="transmembrane region" description="Helical" evidence="1">
    <location>
        <begin position="36"/>
        <end position="59"/>
    </location>
</feature>
<keyword evidence="4" id="KW-1185">Reference proteome</keyword>
<sequence length="64" mass="6733">MPVNVGTVDRIVRVVVGLALIAFALGYIAPGTSWSWVGWIGIVPILTAIFSTCPAYSLLGLSTK</sequence>
<dbReference type="RefSeq" id="WP_115688168.1">
    <property type="nucleotide sequence ID" value="NZ_CP031417.1"/>
</dbReference>
<gene>
    <name evidence="3" type="ORF">DW352_02340</name>
</gene>
<feature type="domain" description="Inner membrane protein YgaP-like transmembrane" evidence="2">
    <location>
        <begin position="1"/>
        <end position="63"/>
    </location>
</feature>
<keyword evidence="1" id="KW-0472">Membrane</keyword>
<name>A0A345ZRB1_9HYPH</name>
<proteinExistence type="predicted"/>
<dbReference type="AlphaFoldDB" id="A0A345ZRB1"/>